<dbReference type="EMBL" id="LUKD01000005">
    <property type="protein sequence ID" value="KYG65397.1"/>
    <property type="molecule type" value="Genomic_DNA"/>
</dbReference>
<gene>
    <name evidence="1" type="ORF">AZI87_12680</name>
</gene>
<proteinExistence type="predicted"/>
<protein>
    <submittedName>
        <fullName evidence="1">Uncharacterized protein</fullName>
    </submittedName>
</protein>
<dbReference type="Proteomes" id="UP000075799">
    <property type="component" value="Unassembled WGS sequence"/>
</dbReference>
<name>A0A162GA11_BDEBC</name>
<accession>A0A162GA11</accession>
<reference evidence="1 2" key="1">
    <citation type="submission" date="2016-03" db="EMBL/GenBank/DDBJ databases">
        <authorList>
            <person name="Ploux O."/>
        </authorList>
    </citation>
    <scope>NUCLEOTIDE SEQUENCE [LARGE SCALE GENOMIC DNA]</scope>
    <source>
        <strain evidence="1 2">EC13</strain>
    </source>
</reference>
<evidence type="ECO:0000313" key="2">
    <source>
        <dbReference type="Proteomes" id="UP000075799"/>
    </source>
</evidence>
<evidence type="ECO:0000313" key="1">
    <source>
        <dbReference type="EMBL" id="KYG65397.1"/>
    </source>
</evidence>
<dbReference type="AlphaFoldDB" id="A0A162GA11"/>
<sequence length="78" mass="8042">MLASVLIGSDSPRGRAPLGLLLRNSPLSTEASTELAAKNVFVSSFQGLASVFVVFWPSAVGSGGCDGLGFWGVLVLIF</sequence>
<comment type="caution">
    <text evidence="1">The sequence shown here is derived from an EMBL/GenBank/DDBJ whole genome shotgun (WGS) entry which is preliminary data.</text>
</comment>
<organism evidence="1 2">
    <name type="scientific">Bdellovibrio bacteriovorus</name>
    <dbReference type="NCBI Taxonomy" id="959"/>
    <lineage>
        <taxon>Bacteria</taxon>
        <taxon>Pseudomonadati</taxon>
        <taxon>Bdellovibrionota</taxon>
        <taxon>Bdellovibrionia</taxon>
        <taxon>Bdellovibrionales</taxon>
        <taxon>Pseudobdellovibrionaceae</taxon>
        <taxon>Bdellovibrio</taxon>
    </lineage>
</organism>